<dbReference type="Proteomes" id="UP000255295">
    <property type="component" value="Unassembled WGS sequence"/>
</dbReference>
<dbReference type="Proteomes" id="UP000238825">
    <property type="component" value="Chromosome"/>
</dbReference>
<keyword evidence="1" id="KW-0472">Membrane</keyword>
<gene>
    <name evidence="2" type="ORF">LS41612_10730</name>
    <name evidence="3" type="ORF">NCTC10338_02580</name>
</gene>
<dbReference type="GeneID" id="48276675"/>
<keyword evidence="1" id="KW-1133">Transmembrane helix</keyword>
<dbReference type="EMBL" id="CP019980">
    <property type="protein sequence ID" value="AVK96707.1"/>
    <property type="molecule type" value="Genomic_DNA"/>
</dbReference>
<accession>A0A2S0K013</accession>
<organism evidence="2 4">
    <name type="scientific">Lysinibacillus sphaericus</name>
    <name type="common">Bacillus sphaericus</name>
    <dbReference type="NCBI Taxonomy" id="1421"/>
    <lineage>
        <taxon>Bacteria</taxon>
        <taxon>Bacillati</taxon>
        <taxon>Bacillota</taxon>
        <taxon>Bacilli</taxon>
        <taxon>Bacillales</taxon>
        <taxon>Bacillaceae</taxon>
        <taxon>Lysinibacillus</taxon>
    </lineage>
</organism>
<evidence type="ECO:0000313" key="4">
    <source>
        <dbReference type="Proteomes" id="UP000238825"/>
    </source>
</evidence>
<sequence>MENNNSIEEQKENLTKKKNKRKFEWRNQDWLWLVLILVAIIFFVTTFRLADNIQVVDLFSFISSSVSIALALVAIFYAWKQDSDSQVVTRHTSNLLTQITSKIENMDSKIDKLDPQTVTAPVENQLIMEIEKIISEKNTEANPELLRAINKTINDKFNTINKNLNGYYNQRNKSCIVTVNQESNFENVEKFTSDIMKYTDAKGVASSRTNGSVIISFGASNENLTEILYNIAQKNNILLKSIDIK</sequence>
<evidence type="ECO:0000313" key="5">
    <source>
        <dbReference type="Proteomes" id="UP000255295"/>
    </source>
</evidence>
<dbReference type="EMBL" id="UFSZ01000001">
    <property type="protein sequence ID" value="SUV17477.1"/>
    <property type="molecule type" value="Genomic_DNA"/>
</dbReference>
<reference evidence="2 4" key="1">
    <citation type="submission" date="2017-03" db="EMBL/GenBank/DDBJ databases">
        <title>The whole genome sequencing and assembly of Lysinibacillus sphaericus DSM 28T strain.</title>
        <authorList>
            <person name="Lee Y.-J."/>
            <person name="Yi H."/>
            <person name="Bahn Y.-S."/>
            <person name="Kim J.F."/>
            <person name="Lee D.-W."/>
        </authorList>
    </citation>
    <scope>NUCLEOTIDE SEQUENCE [LARGE SCALE GENOMIC DNA]</scope>
    <source>
        <strain evidence="2 4">DSM 28</strain>
    </source>
</reference>
<dbReference type="AlphaFoldDB" id="A0A2S0K013"/>
<feature type="transmembrane region" description="Helical" evidence="1">
    <location>
        <begin position="30"/>
        <end position="50"/>
    </location>
</feature>
<evidence type="ECO:0000256" key="1">
    <source>
        <dbReference type="SAM" id="Phobius"/>
    </source>
</evidence>
<keyword evidence="1" id="KW-0812">Transmembrane</keyword>
<evidence type="ECO:0000313" key="2">
    <source>
        <dbReference type="EMBL" id="AVK96707.1"/>
    </source>
</evidence>
<dbReference type="RefSeq" id="WP_024364722.1">
    <property type="nucleotide sequence ID" value="NZ_BJNS01000045.1"/>
</dbReference>
<evidence type="ECO:0000313" key="3">
    <source>
        <dbReference type="EMBL" id="SUV17477.1"/>
    </source>
</evidence>
<feature type="transmembrane region" description="Helical" evidence="1">
    <location>
        <begin position="56"/>
        <end position="79"/>
    </location>
</feature>
<name>A0A2S0K013_LYSSH</name>
<proteinExistence type="predicted"/>
<reference evidence="3 5" key="2">
    <citation type="submission" date="2018-06" db="EMBL/GenBank/DDBJ databases">
        <authorList>
            <consortium name="Pathogen Informatics"/>
            <person name="Doyle S."/>
        </authorList>
    </citation>
    <scope>NUCLEOTIDE SEQUENCE [LARGE SCALE GENOMIC DNA]</scope>
    <source>
        <strain evidence="3 5">NCTC10338</strain>
    </source>
</reference>
<protein>
    <submittedName>
        <fullName evidence="2">Uncharacterized protein</fullName>
    </submittedName>
</protein>